<protein>
    <submittedName>
        <fullName evidence="1">Uncharacterized protein</fullName>
    </submittedName>
</protein>
<organism evidence="1 2">
    <name type="scientific">Sphingobacterium humi</name>
    <dbReference type="NCBI Taxonomy" id="1796905"/>
    <lineage>
        <taxon>Bacteria</taxon>
        <taxon>Pseudomonadati</taxon>
        <taxon>Bacteroidota</taxon>
        <taxon>Sphingobacteriia</taxon>
        <taxon>Sphingobacteriales</taxon>
        <taxon>Sphingobacteriaceae</taxon>
        <taxon>Sphingobacterium</taxon>
    </lineage>
</organism>
<dbReference type="OrthoDB" id="1524666at2"/>
<dbReference type="Proteomes" id="UP000435036">
    <property type="component" value="Unassembled WGS sequence"/>
</dbReference>
<reference evidence="1 2" key="1">
    <citation type="submission" date="2019-12" db="EMBL/GenBank/DDBJ databases">
        <authorList>
            <person name="Dong K."/>
        </authorList>
    </citation>
    <scope>NUCLEOTIDE SEQUENCE [LARGE SCALE GENOMIC DNA]</scope>
    <source>
        <strain evidence="1 2">JCM 31225</strain>
    </source>
</reference>
<evidence type="ECO:0000313" key="2">
    <source>
        <dbReference type="Proteomes" id="UP000435036"/>
    </source>
</evidence>
<sequence length="90" mass="10215">MIALTQSSLDKLELLFSDLGFKLRYEKGSFRTGACILQTSKVVVVNKFSSVDMKVQSLLQILQTLEVDESLINEKLQPFYANIKKTKETI</sequence>
<comment type="caution">
    <text evidence="1">The sequence shown here is derived from an EMBL/GenBank/DDBJ whole genome shotgun (WGS) entry which is preliminary data.</text>
</comment>
<dbReference type="RefSeq" id="WP_160368674.1">
    <property type="nucleotide sequence ID" value="NZ_WSQA01000005.1"/>
</dbReference>
<dbReference type="EMBL" id="WSQA01000005">
    <property type="protein sequence ID" value="MVZ61922.1"/>
    <property type="molecule type" value="Genomic_DNA"/>
</dbReference>
<gene>
    <name evidence="1" type="ORF">GQF63_07825</name>
</gene>
<evidence type="ECO:0000313" key="1">
    <source>
        <dbReference type="EMBL" id="MVZ61922.1"/>
    </source>
</evidence>
<accession>A0A6N8L2A9</accession>
<name>A0A6N8L2A9_9SPHI</name>
<dbReference type="AlphaFoldDB" id="A0A6N8L2A9"/>
<proteinExistence type="predicted"/>
<keyword evidence="2" id="KW-1185">Reference proteome</keyword>